<keyword evidence="1" id="KW-1133">Transmembrane helix</keyword>
<comment type="caution">
    <text evidence="2">The sequence shown here is derived from an EMBL/GenBank/DDBJ whole genome shotgun (WGS) entry which is preliminary data.</text>
</comment>
<accession>A0A105V441</accession>
<dbReference type="AlphaFoldDB" id="A0A105V441"/>
<dbReference type="Pfam" id="PF05309">
    <property type="entry name" value="TraE"/>
    <property type="match status" value="1"/>
</dbReference>
<keyword evidence="3" id="KW-1185">Reference proteome</keyword>
<dbReference type="Proteomes" id="UP000062317">
    <property type="component" value="Unassembled WGS sequence"/>
</dbReference>
<evidence type="ECO:0000313" key="2">
    <source>
        <dbReference type="EMBL" id="KVV40857.1"/>
    </source>
</evidence>
<gene>
    <name evidence="2" type="ORF">WT27_13090</name>
</gene>
<feature type="transmembrane region" description="Helical" evidence="1">
    <location>
        <begin position="33"/>
        <end position="55"/>
    </location>
</feature>
<evidence type="ECO:0000313" key="3">
    <source>
        <dbReference type="Proteomes" id="UP000062317"/>
    </source>
</evidence>
<reference evidence="2 3" key="1">
    <citation type="submission" date="2015-11" db="EMBL/GenBank/DDBJ databases">
        <title>Expanding the genomic diversity of Burkholderia species for the development of highly accurate diagnostics.</title>
        <authorList>
            <person name="Sahl J."/>
            <person name="Keim P."/>
            <person name="Wagner D."/>
        </authorList>
    </citation>
    <scope>NUCLEOTIDE SEQUENCE [LARGE SCALE GENOMIC DNA]</scope>
    <source>
        <strain evidence="2 3">MSMB1301WGS</strain>
    </source>
</reference>
<evidence type="ECO:0000256" key="1">
    <source>
        <dbReference type="SAM" id="Phobius"/>
    </source>
</evidence>
<keyword evidence="1" id="KW-0472">Membrane</keyword>
<protein>
    <recommendedName>
        <fullName evidence="4">Type IV conjugative transfer system protein TraE</fullName>
    </recommendedName>
</protein>
<dbReference type="EMBL" id="LPEQ01000113">
    <property type="protein sequence ID" value="KVV40857.1"/>
    <property type="molecule type" value="Genomic_DNA"/>
</dbReference>
<dbReference type="InterPro" id="IPR007973">
    <property type="entry name" value="Pilus_assembly_TraE"/>
</dbReference>
<proteinExistence type="predicted"/>
<sequence length="224" mass="25163">MYAIVQAIGEYRCTMSKIRQLMQEVEARTGIRVGVQTLLILMVLSNFMLTMYIVFKKEVTKTVVTPAVVRKAFWVTDDQVSASYVEQMGEYVLDLAYNRAPNNATRKADTLLKNVCTKAYPIIEGPLHLAAKDIKDQNATTVFDVTRLTIKDNAIAYTGVYSTYINDKRQSMEQKGVRIKFAWDGEVLCTAELKEIVPNAKDPFNDQDMDKALAAAAAKRDGNM</sequence>
<keyword evidence="1" id="KW-0812">Transmembrane</keyword>
<organism evidence="2 3">
    <name type="scientific">Burkholderia territorii</name>
    <dbReference type="NCBI Taxonomy" id="1503055"/>
    <lineage>
        <taxon>Bacteria</taxon>
        <taxon>Pseudomonadati</taxon>
        <taxon>Pseudomonadota</taxon>
        <taxon>Betaproteobacteria</taxon>
        <taxon>Burkholderiales</taxon>
        <taxon>Burkholderiaceae</taxon>
        <taxon>Burkholderia</taxon>
        <taxon>Burkholderia cepacia complex</taxon>
    </lineage>
</organism>
<name>A0A105V441_9BURK</name>
<evidence type="ECO:0008006" key="4">
    <source>
        <dbReference type="Google" id="ProtNLM"/>
    </source>
</evidence>